<sequence length="166" mass="19104">MIEFRRLTMNDKVAFEEYMREWNNPEEIVPTATNYSRYSSFEDMIEKLDIRESGQDWVKNTTFFYFIDGVIIGAANIRHKLTKDLLNTGGHIGYGVARSYRGQGYATKILQESLVFARSIGIDKALITCDEDNIASSRVIIKNGGLEDKPYLQSDGIKSRRFWIDI</sequence>
<dbReference type="STRING" id="1855823.MCCS_04000"/>
<dbReference type="PANTHER" id="PTHR39173:SF1">
    <property type="entry name" value="ACETYLTRANSFERASE"/>
    <property type="match status" value="1"/>
</dbReference>
<dbReference type="Pfam" id="PF13302">
    <property type="entry name" value="Acetyltransf_3"/>
    <property type="match status" value="1"/>
</dbReference>
<accession>A0A1W7A9J2</accession>
<dbReference type="KEGG" id="mcak:MCCS_04000"/>
<name>A0A1W7A9J2_9STAP</name>
<dbReference type="Proteomes" id="UP000194154">
    <property type="component" value="Chromosome"/>
</dbReference>
<dbReference type="OrthoDB" id="9797989at2"/>
<reference evidence="2 3" key="1">
    <citation type="journal article" date="2017" name="Int. J. Syst. Evol. Microbiol.">
        <title>Macrococcus canis sp. nov., a skin bacterium associated with infections in dogs.</title>
        <authorList>
            <person name="Gobeli Brawand S."/>
            <person name="Cotting K."/>
            <person name="Gomez-Sanz E."/>
            <person name="Collaud A."/>
            <person name="Thomann A."/>
            <person name="Brodard I."/>
            <person name="Rodriguez-Campos S."/>
            <person name="Strauss C."/>
            <person name="Perreten V."/>
        </authorList>
    </citation>
    <scope>NUCLEOTIDE SEQUENCE [LARGE SCALE GENOMIC DNA]</scope>
    <source>
        <strain evidence="2 3">KM45013</strain>
    </source>
</reference>
<keyword evidence="2" id="KW-0808">Transferase</keyword>
<keyword evidence="3" id="KW-1185">Reference proteome</keyword>
<organism evidence="2 3">
    <name type="scientific">Macrococcoides canis</name>
    <dbReference type="NCBI Taxonomy" id="1855823"/>
    <lineage>
        <taxon>Bacteria</taxon>
        <taxon>Bacillati</taxon>
        <taxon>Bacillota</taxon>
        <taxon>Bacilli</taxon>
        <taxon>Bacillales</taxon>
        <taxon>Staphylococcaceae</taxon>
        <taxon>Macrococcoides</taxon>
    </lineage>
</organism>
<dbReference type="Gene3D" id="3.40.630.30">
    <property type="match status" value="1"/>
</dbReference>
<evidence type="ECO:0000259" key="1">
    <source>
        <dbReference type="PROSITE" id="PS51186"/>
    </source>
</evidence>
<feature type="domain" description="N-acetyltransferase" evidence="1">
    <location>
        <begin position="2"/>
        <end position="166"/>
    </location>
</feature>
<dbReference type="GO" id="GO:0016747">
    <property type="term" value="F:acyltransferase activity, transferring groups other than amino-acyl groups"/>
    <property type="evidence" value="ECO:0007669"/>
    <property type="project" value="InterPro"/>
</dbReference>
<dbReference type="InterPro" id="IPR000182">
    <property type="entry name" value="GNAT_dom"/>
</dbReference>
<evidence type="ECO:0000313" key="3">
    <source>
        <dbReference type="Proteomes" id="UP000194154"/>
    </source>
</evidence>
<dbReference type="PANTHER" id="PTHR39173">
    <property type="entry name" value="ACETYLTRANSFERASE"/>
    <property type="match status" value="1"/>
</dbReference>
<dbReference type="CDD" id="cd04301">
    <property type="entry name" value="NAT_SF"/>
    <property type="match status" value="1"/>
</dbReference>
<dbReference type="EMBL" id="CP021059">
    <property type="protein sequence ID" value="ARQ06066.1"/>
    <property type="molecule type" value="Genomic_DNA"/>
</dbReference>
<dbReference type="InterPro" id="IPR016181">
    <property type="entry name" value="Acyl_CoA_acyltransferase"/>
</dbReference>
<dbReference type="GeneID" id="35294548"/>
<proteinExistence type="predicted"/>
<dbReference type="PROSITE" id="PS51186">
    <property type="entry name" value="GNAT"/>
    <property type="match status" value="1"/>
</dbReference>
<protein>
    <submittedName>
        <fullName evidence="2">Acetyltransferase (GNAT) family protein</fullName>
    </submittedName>
</protein>
<dbReference type="SUPFAM" id="SSF55729">
    <property type="entry name" value="Acyl-CoA N-acyltransferases (Nat)"/>
    <property type="match status" value="1"/>
</dbReference>
<dbReference type="RefSeq" id="WP_086041757.1">
    <property type="nucleotide sequence ID" value="NZ_CBCRZA010000003.1"/>
</dbReference>
<evidence type="ECO:0000313" key="2">
    <source>
        <dbReference type="EMBL" id="ARQ06066.1"/>
    </source>
</evidence>
<gene>
    <name evidence="2" type="ORF">MCCS_04000</name>
</gene>
<dbReference type="AlphaFoldDB" id="A0A1W7A9J2"/>